<gene>
    <name evidence="3" type="primary">usp22</name>
    <name evidence="3" type="ORF">AVEN_228855_1</name>
</gene>
<dbReference type="GO" id="GO:0008270">
    <property type="term" value="F:zinc ion binding"/>
    <property type="evidence" value="ECO:0007669"/>
    <property type="project" value="UniProtKB-KW"/>
</dbReference>
<evidence type="ECO:0000256" key="1">
    <source>
        <dbReference type="PROSITE-ProRule" id="PRU00502"/>
    </source>
</evidence>
<dbReference type="InterPro" id="IPR001607">
    <property type="entry name" value="Znf_UBP"/>
</dbReference>
<dbReference type="EMBL" id="BGPR01005092">
    <property type="protein sequence ID" value="GBN06701.1"/>
    <property type="molecule type" value="Genomic_DNA"/>
</dbReference>
<dbReference type="AlphaFoldDB" id="A0A4Y2KWG7"/>
<protein>
    <submittedName>
        <fullName evidence="3">Ubiquitin carboxyl-terminal hydrolase 22</fullName>
    </submittedName>
</protein>
<comment type="caution">
    <text evidence="3">The sequence shown here is derived from an EMBL/GenBank/DDBJ whole genome shotgun (WGS) entry which is preliminary data.</text>
</comment>
<dbReference type="InterPro" id="IPR013083">
    <property type="entry name" value="Znf_RING/FYVE/PHD"/>
</dbReference>
<dbReference type="Proteomes" id="UP000499080">
    <property type="component" value="Unassembled WGS sequence"/>
</dbReference>
<dbReference type="Gene3D" id="3.30.40.10">
    <property type="entry name" value="Zinc/RING finger domain, C3HC4 (zinc finger)"/>
    <property type="match status" value="1"/>
</dbReference>
<keyword evidence="4" id="KW-1185">Reference proteome</keyword>
<evidence type="ECO:0000313" key="3">
    <source>
        <dbReference type="EMBL" id="GBN06701.1"/>
    </source>
</evidence>
<dbReference type="GO" id="GO:0016787">
    <property type="term" value="F:hydrolase activity"/>
    <property type="evidence" value="ECO:0007669"/>
    <property type="project" value="UniProtKB-KW"/>
</dbReference>
<dbReference type="OrthoDB" id="47475at2759"/>
<feature type="domain" description="UBP-type" evidence="2">
    <location>
        <begin position="4"/>
        <end position="121"/>
    </location>
</feature>
<dbReference type="PROSITE" id="PS50271">
    <property type="entry name" value="ZF_UBP"/>
    <property type="match status" value="1"/>
</dbReference>
<sequence>MSTLLCEHVQKYKIDKGLTTYRIIQAYFVACVSISARKKKAADAYCRECKTRGNRIHACLSCVYFGCFDYGHMRKHALADNHDVSVDIKNGNIFCYKCGDYTYDEDFENIAIQYKKQAGRAKGSEINFPWEPKQYEIQVLKENNGFKKISEDSCIGNQLKFSCSQIKYLVSL</sequence>
<accession>A0A4Y2KWG7</accession>
<keyword evidence="1" id="KW-0479">Metal-binding</keyword>
<proteinExistence type="predicted"/>
<name>A0A4Y2KWG7_ARAVE</name>
<dbReference type="Pfam" id="PF02148">
    <property type="entry name" value="zf-UBP"/>
    <property type="match status" value="1"/>
</dbReference>
<evidence type="ECO:0000313" key="4">
    <source>
        <dbReference type="Proteomes" id="UP000499080"/>
    </source>
</evidence>
<reference evidence="3 4" key="1">
    <citation type="journal article" date="2019" name="Sci. Rep.">
        <title>Orb-weaving spider Araneus ventricosus genome elucidates the spidroin gene catalogue.</title>
        <authorList>
            <person name="Kono N."/>
            <person name="Nakamura H."/>
            <person name="Ohtoshi R."/>
            <person name="Moran D.A.P."/>
            <person name="Shinohara A."/>
            <person name="Yoshida Y."/>
            <person name="Fujiwara M."/>
            <person name="Mori M."/>
            <person name="Tomita M."/>
            <person name="Arakawa K."/>
        </authorList>
    </citation>
    <scope>NUCLEOTIDE SEQUENCE [LARGE SCALE GENOMIC DNA]</scope>
</reference>
<keyword evidence="1" id="KW-0862">Zinc</keyword>
<keyword evidence="1" id="KW-0863">Zinc-finger</keyword>
<dbReference type="SMART" id="SM00290">
    <property type="entry name" value="ZnF_UBP"/>
    <property type="match status" value="1"/>
</dbReference>
<keyword evidence="3" id="KW-0378">Hydrolase</keyword>
<organism evidence="3 4">
    <name type="scientific">Araneus ventricosus</name>
    <name type="common">Orbweaver spider</name>
    <name type="synonym">Epeira ventricosa</name>
    <dbReference type="NCBI Taxonomy" id="182803"/>
    <lineage>
        <taxon>Eukaryota</taxon>
        <taxon>Metazoa</taxon>
        <taxon>Ecdysozoa</taxon>
        <taxon>Arthropoda</taxon>
        <taxon>Chelicerata</taxon>
        <taxon>Arachnida</taxon>
        <taxon>Araneae</taxon>
        <taxon>Araneomorphae</taxon>
        <taxon>Entelegynae</taxon>
        <taxon>Araneoidea</taxon>
        <taxon>Araneidae</taxon>
        <taxon>Araneus</taxon>
    </lineage>
</organism>
<dbReference type="SUPFAM" id="SSF57850">
    <property type="entry name" value="RING/U-box"/>
    <property type="match status" value="1"/>
</dbReference>
<evidence type="ECO:0000259" key="2">
    <source>
        <dbReference type="PROSITE" id="PS50271"/>
    </source>
</evidence>